<proteinExistence type="predicted"/>
<protein>
    <recommendedName>
        <fullName evidence="5">Secreted protein</fullName>
    </recommendedName>
</protein>
<dbReference type="Proteomes" id="UP000324897">
    <property type="component" value="Chromosome 4"/>
</dbReference>
<dbReference type="AlphaFoldDB" id="A0A5J9VQ56"/>
<evidence type="ECO:0000256" key="1">
    <source>
        <dbReference type="SAM" id="MobiDB-lite"/>
    </source>
</evidence>
<name>A0A5J9VQ56_9POAL</name>
<accession>A0A5J9VQ56</accession>
<feature type="non-terminal residue" evidence="3">
    <location>
        <position position="1"/>
    </location>
</feature>
<organism evidence="3 4">
    <name type="scientific">Eragrostis curvula</name>
    <name type="common">weeping love grass</name>
    <dbReference type="NCBI Taxonomy" id="38414"/>
    <lineage>
        <taxon>Eukaryota</taxon>
        <taxon>Viridiplantae</taxon>
        <taxon>Streptophyta</taxon>
        <taxon>Embryophyta</taxon>
        <taxon>Tracheophyta</taxon>
        <taxon>Spermatophyta</taxon>
        <taxon>Magnoliopsida</taxon>
        <taxon>Liliopsida</taxon>
        <taxon>Poales</taxon>
        <taxon>Poaceae</taxon>
        <taxon>PACMAD clade</taxon>
        <taxon>Chloridoideae</taxon>
        <taxon>Eragrostideae</taxon>
        <taxon>Eragrostidinae</taxon>
        <taxon>Eragrostis</taxon>
    </lineage>
</organism>
<feature type="region of interest" description="Disordered" evidence="1">
    <location>
        <begin position="78"/>
        <end position="100"/>
    </location>
</feature>
<feature type="chain" id="PRO_5023806637" description="Secreted protein" evidence="2">
    <location>
        <begin position="24"/>
        <end position="100"/>
    </location>
</feature>
<evidence type="ECO:0008006" key="5">
    <source>
        <dbReference type="Google" id="ProtNLM"/>
    </source>
</evidence>
<gene>
    <name evidence="3" type="ORF">EJB05_10982</name>
</gene>
<feature type="signal peptide" evidence="2">
    <location>
        <begin position="1"/>
        <end position="23"/>
    </location>
</feature>
<keyword evidence="2" id="KW-0732">Signal</keyword>
<evidence type="ECO:0000256" key="2">
    <source>
        <dbReference type="SAM" id="SignalP"/>
    </source>
</evidence>
<evidence type="ECO:0000313" key="3">
    <source>
        <dbReference type="EMBL" id="TVU37656.1"/>
    </source>
</evidence>
<dbReference type="EMBL" id="RWGY01000007">
    <property type="protein sequence ID" value="TVU37656.1"/>
    <property type="molecule type" value="Genomic_DNA"/>
</dbReference>
<keyword evidence="4" id="KW-1185">Reference proteome</keyword>
<sequence>MGAKNATACSLWISFRFIFLTLRRLIEDSVYTIGQKATHQTKGVKSRYAPIPGLLAISDIRLPQPTAHMHRHIWESKKKSGNPGLVCSQGRAHLGSRASI</sequence>
<dbReference type="Gramene" id="TVU37656">
    <property type="protein sequence ID" value="TVU37656"/>
    <property type="gene ID" value="EJB05_10982"/>
</dbReference>
<evidence type="ECO:0000313" key="4">
    <source>
        <dbReference type="Proteomes" id="UP000324897"/>
    </source>
</evidence>
<reference evidence="3 4" key="1">
    <citation type="journal article" date="2019" name="Sci. Rep.">
        <title>A high-quality genome of Eragrostis curvula grass provides insights into Poaceae evolution and supports new strategies to enhance forage quality.</title>
        <authorList>
            <person name="Carballo J."/>
            <person name="Santos B.A.C.M."/>
            <person name="Zappacosta D."/>
            <person name="Garbus I."/>
            <person name="Selva J.P."/>
            <person name="Gallo C.A."/>
            <person name="Diaz A."/>
            <person name="Albertini E."/>
            <person name="Caccamo M."/>
            <person name="Echenique V."/>
        </authorList>
    </citation>
    <scope>NUCLEOTIDE SEQUENCE [LARGE SCALE GENOMIC DNA]</scope>
    <source>
        <strain evidence="4">cv. Victoria</strain>
        <tissue evidence="3">Leaf</tissue>
    </source>
</reference>
<comment type="caution">
    <text evidence="3">The sequence shown here is derived from an EMBL/GenBank/DDBJ whole genome shotgun (WGS) entry which is preliminary data.</text>
</comment>